<dbReference type="RefSeq" id="WP_212227575.1">
    <property type="nucleotide sequence ID" value="NZ_JAGUCN010000008.1"/>
</dbReference>
<dbReference type="InterPro" id="IPR035093">
    <property type="entry name" value="RelE/ParE_toxin_dom_sf"/>
</dbReference>
<dbReference type="SUPFAM" id="SSF143011">
    <property type="entry name" value="RelE-like"/>
    <property type="match status" value="1"/>
</dbReference>
<evidence type="ECO:0000313" key="2">
    <source>
        <dbReference type="Proteomes" id="UP000721861"/>
    </source>
</evidence>
<gene>
    <name evidence="1" type="ORF">KEM09_08465</name>
</gene>
<dbReference type="InterPro" id="IPR007711">
    <property type="entry name" value="HigB-1"/>
</dbReference>
<dbReference type="PANTHER" id="PTHR40266:SF2">
    <property type="entry name" value="TOXIN HIGB-1"/>
    <property type="match status" value="1"/>
</dbReference>
<accession>A0ABS5K8W2</accession>
<proteinExistence type="predicted"/>
<evidence type="ECO:0000313" key="1">
    <source>
        <dbReference type="EMBL" id="MBS2211431.1"/>
    </source>
</evidence>
<dbReference type="Pfam" id="PF05015">
    <property type="entry name" value="HigB-like_toxin"/>
    <property type="match status" value="1"/>
</dbReference>
<dbReference type="EMBL" id="JAGUCN010000008">
    <property type="protein sequence ID" value="MBS2211431.1"/>
    <property type="molecule type" value="Genomic_DNA"/>
</dbReference>
<comment type="caution">
    <text evidence="1">The sequence shown here is derived from an EMBL/GenBank/DDBJ whole genome shotgun (WGS) entry which is preliminary data.</text>
</comment>
<keyword evidence="2" id="KW-1185">Reference proteome</keyword>
<dbReference type="PANTHER" id="PTHR40266">
    <property type="entry name" value="TOXIN HIGB-1"/>
    <property type="match status" value="1"/>
</dbReference>
<sequence>MKVKFKTNELEYFYTTPLDEIKGKLPFQKDVIKQFKRKMQILLSIQHLEELNQFKSLNFEFLKGDRKGECSIRLNRTYRLLFIPMNEQHDDLIVEIILINEISKHYQK</sequence>
<reference evidence="1 2" key="1">
    <citation type="journal article" date="2014" name="Int. J. Syst. Evol. Microbiol.">
        <title>Carboxylicivirga gen. nov. in the family Marinilabiliaceae with two novel species, Carboxylicivirga mesophila sp. nov. and Carboxylicivirga taeanensis sp. nov., and reclassification of Cytophaga fermentans as Saccharicrinis fermentans gen. nov., comb. nov.</title>
        <authorList>
            <person name="Yang S.H."/>
            <person name="Seo H.S."/>
            <person name="Woo J.H."/>
            <person name="Oh H.M."/>
            <person name="Jang H."/>
            <person name="Lee J.H."/>
            <person name="Kim S.J."/>
            <person name="Kwon K.K."/>
        </authorList>
    </citation>
    <scope>NUCLEOTIDE SEQUENCE [LARGE SCALE GENOMIC DNA]</scope>
    <source>
        <strain evidence="1 2">JCM 18290</strain>
    </source>
</reference>
<name>A0ABS5K8W2_9BACT</name>
<dbReference type="Gene3D" id="3.30.2310.20">
    <property type="entry name" value="RelE-like"/>
    <property type="match status" value="1"/>
</dbReference>
<dbReference type="Proteomes" id="UP000721861">
    <property type="component" value="Unassembled WGS sequence"/>
</dbReference>
<protein>
    <submittedName>
        <fullName evidence="1">Type II toxin-antitoxin system RelE/ParE family toxin</fullName>
    </submittedName>
</protein>
<organism evidence="1 2">
    <name type="scientific">Carboxylicivirga mesophila</name>
    <dbReference type="NCBI Taxonomy" id="1166478"/>
    <lineage>
        <taxon>Bacteria</taxon>
        <taxon>Pseudomonadati</taxon>
        <taxon>Bacteroidota</taxon>
        <taxon>Bacteroidia</taxon>
        <taxon>Marinilabiliales</taxon>
        <taxon>Marinilabiliaceae</taxon>
        <taxon>Carboxylicivirga</taxon>
    </lineage>
</organism>